<dbReference type="PANTHER" id="PTHR47723:SF19">
    <property type="entry name" value="POLYNUCLEOTIDYL TRANSFERASE, RIBONUCLEASE H-LIKE SUPERFAMILY PROTEIN"/>
    <property type="match status" value="1"/>
</dbReference>
<dbReference type="Pfam" id="PF13456">
    <property type="entry name" value="RVT_3"/>
    <property type="match status" value="1"/>
</dbReference>
<feature type="domain" description="RNase H type-1" evidence="1">
    <location>
        <begin position="7"/>
        <end position="129"/>
    </location>
</feature>
<dbReference type="CDD" id="cd06222">
    <property type="entry name" value="RNase_H_like"/>
    <property type="match status" value="1"/>
</dbReference>
<name>A0A4Y7JDV1_PAPSO</name>
<keyword evidence="3" id="KW-1185">Reference proteome</keyword>
<dbReference type="Gene3D" id="3.30.420.10">
    <property type="entry name" value="Ribonuclease H-like superfamily/Ribonuclease H"/>
    <property type="match status" value="1"/>
</dbReference>
<dbReference type="InterPro" id="IPR012337">
    <property type="entry name" value="RNaseH-like_sf"/>
</dbReference>
<dbReference type="OMA" id="VNRVCNQ"/>
<dbReference type="Proteomes" id="UP000316621">
    <property type="component" value="Chromosome 4"/>
</dbReference>
<proteinExistence type="predicted"/>
<dbReference type="Gramene" id="RZC59334">
    <property type="protein sequence ID" value="RZC59334"/>
    <property type="gene ID" value="C5167_006653"/>
</dbReference>
<dbReference type="PANTHER" id="PTHR47723">
    <property type="entry name" value="OS05G0353850 PROTEIN"/>
    <property type="match status" value="1"/>
</dbReference>
<organism evidence="2 3">
    <name type="scientific">Papaver somniferum</name>
    <name type="common">Opium poppy</name>
    <dbReference type="NCBI Taxonomy" id="3469"/>
    <lineage>
        <taxon>Eukaryota</taxon>
        <taxon>Viridiplantae</taxon>
        <taxon>Streptophyta</taxon>
        <taxon>Embryophyta</taxon>
        <taxon>Tracheophyta</taxon>
        <taxon>Spermatophyta</taxon>
        <taxon>Magnoliopsida</taxon>
        <taxon>Ranunculales</taxon>
        <taxon>Papaveraceae</taxon>
        <taxon>Papaveroideae</taxon>
        <taxon>Papaver</taxon>
    </lineage>
</organism>
<dbReference type="GO" id="GO:0003676">
    <property type="term" value="F:nucleic acid binding"/>
    <property type="evidence" value="ECO:0007669"/>
    <property type="project" value="InterPro"/>
</dbReference>
<evidence type="ECO:0000313" key="2">
    <source>
        <dbReference type="EMBL" id="RZC59334.1"/>
    </source>
</evidence>
<evidence type="ECO:0000259" key="1">
    <source>
        <dbReference type="Pfam" id="PF13456"/>
    </source>
</evidence>
<protein>
    <recommendedName>
        <fullName evidence="1">RNase H type-1 domain-containing protein</fullName>
    </recommendedName>
</protein>
<dbReference type="GO" id="GO:0004523">
    <property type="term" value="F:RNA-DNA hybrid ribonuclease activity"/>
    <property type="evidence" value="ECO:0007669"/>
    <property type="project" value="InterPro"/>
</dbReference>
<gene>
    <name evidence="2" type="ORF">C5167_006653</name>
</gene>
<evidence type="ECO:0000313" key="3">
    <source>
        <dbReference type="Proteomes" id="UP000316621"/>
    </source>
</evidence>
<sequence>MSFIKINFGASFVKETKRMSAGLIVVDDACNWRAAGCVPGVAQDAEKAEALAALEGIKWTVEHQVLNLQLEGDCINVVNAINGWNGAVKWTTNSIILDCLELLKCFNKWECVYVPIKTNEVTHLLAKDANLVESSMFWHEELPLLLSSIISEKFDVSQ</sequence>
<dbReference type="AlphaFoldDB" id="A0A4Y7JDV1"/>
<reference evidence="2 3" key="1">
    <citation type="journal article" date="2018" name="Science">
        <title>The opium poppy genome and morphinan production.</title>
        <authorList>
            <person name="Guo L."/>
            <person name="Winzer T."/>
            <person name="Yang X."/>
            <person name="Li Y."/>
            <person name="Ning Z."/>
            <person name="He Z."/>
            <person name="Teodor R."/>
            <person name="Lu Y."/>
            <person name="Bowser T.A."/>
            <person name="Graham I.A."/>
            <person name="Ye K."/>
        </authorList>
    </citation>
    <scope>NUCLEOTIDE SEQUENCE [LARGE SCALE GENOMIC DNA]</scope>
    <source>
        <strain evidence="3">cv. HN1</strain>
        <tissue evidence="2">Leaves</tissue>
    </source>
</reference>
<dbReference type="SUPFAM" id="SSF53098">
    <property type="entry name" value="Ribonuclease H-like"/>
    <property type="match status" value="1"/>
</dbReference>
<dbReference type="InterPro" id="IPR036397">
    <property type="entry name" value="RNaseH_sf"/>
</dbReference>
<dbReference type="EMBL" id="CM010718">
    <property type="protein sequence ID" value="RZC59334.1"/>
    <property type="molecule type" value="Genomic_DNA"/>
</dbReference>
<dbReference type="InterPro" id="IPR053151">
    <property type="entry name" value="RNase_H-like"/>
</dbReference>
<dbReference type="InterPro" id="IPR002156">
    <property type="entry name" value="RNaseH_domain"/>
</dbReference>
<dbReference type="InterPro" id="IPR044730">
    <property type="entry name" value="RNase_H-like_dom_plant"/>
</dbReference>
<accession>A0A4Y7JDV1</accession>